<evidence type="ECO:0000256" key="6">
    <source>
        <dbReference type="ARBA" id="ARBA00022917"/>
    </source>
</evidence>
<sequence>MQTLIKDIAEYVGQEITLKGWLYNKRSSGKIAFLEIRDGSGFIQAIVLKSAVSEEIWQQVEGTTQESSVVVTGNVSAHPKEPGVFELQVTDYQLLQKAEEYPITKKEHGPEFLLDNRHLWLRSKKQWAVLRLRHLVKVGFQDYFNSNGYLELDTPTFTPTACEGTTDLFEVDYFGRPAYLTQNGQLYLEAMCMSFGKVYDLCPNFRAEKSKTRKHLTEFWTLNPEIAYVEHEESLAIQEASIKHMVAYALAHGQEELTILERDTADLQAVVDGSFVHYEYGDAIAELQKLGSAIQYGDDLGAEDEVLLTENSLVPVIVKNWPKSIKPFYMKTHPDNQELVCNADVLAPKGFGEIIGGSQREDDYQTMLDSISKHGLPVADFEWYLDLRRYGSVPHCGFGIGIERMTRWMAGIHHIRETIPFPRMLNRVSP</sequence>
<dbReference type="SUPFAM" id="SSF50249">
    <property type="entry name" value="Nucleic acid-binding proteins"/>
    <property type="match status" value="1"/>
</dbReference>
<evidence type="ECO:0000256" key="2">
    <source>
        <dbReference type="ARBA" id="ARBA00012816"/>
    </source>
</evidence>
<keyword evidence="3 10" id="KW-0436">Ligase</keyword>
<keyword evidence="6" id="KW-0648">Protein biosynthesis</keyword>
<dbReference type="PRINTS" id="PR01042">
    <property type="entry name" value="TRNASYNTHASP"/>
</dbReference>
<gene>
    <name evidence="10" type="ORF">COX81_01605</name>
</gene>
<dbReference type="InterPro" id="IPR004364">
    <property type="entry name" value="Aa-tRNA-synt_II"/>
</dbReference>
<dbReference type="AlphaFoldDB" id="A0A2M7V8R5"/>
<dbReference type="CDD" id="cd00776">
    <property type="entry name" value="AsxRS_core"/>
    <property type="match status" value="1"/>
</dbReference>
<dbReference type="PANTHER" id="PTHR22594">
    <property type="entry name" value="ASPARTYL/LYSYL-TRNA SYNTHETASE"/>
    <property type="match status" value="1"/>
</dbReference>
<dbReference type="InterPro" id="IPR002312">
    <property type="entry name" value="Asp/Asn-tRNA-synth_IIb"/>
</dbReference>
<dbReference type="GO" id="GO:0003676">
    <property type="term" value="F:nucleic acid binding"/>
    <property type="evidence" value="ECO:0007669"/>
    <property type="project" value="InterPro"/>
</dbReference>
<keyword evidence="4" id="KW-0547">Nucleotide-binding</keyword>
<dbReference type="NCBIfam" id="NF003037">
    <property type="entry name" value="PRK03932.1"/>
    <property type="match status" value="1"/>
</dbReference>
<proteinExistence type="inferred from homology"/>
<dbReference type="InterPro" id="IPR004365">
    <property type="entry name" value="NA-bd_OB_tRNA"/>
</dbReference>
<organism evidence="10 11">
    <name type="scientific">Candidatus Magasanikbacteria bacterium CG_4_10_14_0_2_um_filter_37_12</name>
    <dbReference type="NCBI Taxonomy" id="1974637"/>
    <lineage>
        <taxon>Bacteria</taxon>
        <taxon>Candidatus Magasanikiibacteriota</taxon>
    </lineage>
</organism>
<evidence type="ECO:0000256" key="8">
    <source>
        <dbReference type="NCBIfam" id="TIGR00457"/>
    </source>
</evidence>
<dbReference type="GO" id="GO:0006421">
    <property type="term" value="P:asparaginyl-tRNA aminoacylation"/>
    <property type="evidence" value="ECO:0007669"/>
    <property type="project" value="UniProtKB-UniRule"/>
</dbReference>
<comment type="caution">
    <text evidence="10">The sequence shown here is derived from an EMBL/GenBank/DDBJ whole genome shotgun (WGS) entry which is preliminary data.</text>
</comment>
<dbReference type="Pfam" id="PF01336">
    <property type="entry name" value="tRNA_anti-codon"/>
    <property type="match status" value="1"/>
</dbReference>
<dbReference type="SUPFAM" id="SSF55681">
    <property type="entry name" value="Class II aaRS and biotin synthetases"/>
    <property type="match status" value="1"/>
</dbReference>
<evidence type="ECO:0000256" key="4">
    <source>
        <dbReference type="ARBA" id="ARBA00022741"/>
    </source>
</evidence>
<evidence type="ECO:0000313" key="11">
    <source>
        <dbReference type="Proteomes" id="UP000228568"/>
    </source>
</evidence>
<dbReference type="Gene3D" id="3.30.930.10">
    <property type="entry name" value="Bira Bifunctional Protein, Domain 2"/>
    <property type="match status" value="1"/>
</dbReference>
<dbReference type="InterPro" id="IPR045864">
    <property type="entry name" value="aa-tRNA-synth_II/BPL/LPL"/>
</dbReference>
<evidence type="ECO:0000259" key="9">
    <source>
        <dbReference type="PROSITE" id="PS50862"/>
    </source>
</evidence>
<dbReference type="InterPro" id="IPR006195">
    <property type="entry name" value="aa-tRNA-synth_II"/>
</dbReference>
<keyword evidence="7" id="KW-0030">Aminoacyl-tRNA synthetase</keyword>
<feature type="domain" description="Aminoacyl-transfer RNA synthetases class-II family profile" evidence="9">
    <location>
        <begin position="130"/>
        <end position="420"/>
    </location>
</feature>
<comment type="similarity">
    <text evidence="1">Belongs to the class-II aminoacyl-tRNA synthetase family.</text>
</comment>
<name>A0A2M7V8R5_9BACT</name>
<protein>
    <recommendedName>
        <fullName evidence="2 8">Asparagine--tRNA ligase</fullName>
        <ecNumber evidence="2 8">6.1.1.22</ecNumber>
    </recommendedName>
</protein>
<dbReference type="PANTHER" id="PTHR22594:SF34">
    <property type="entry name" value="ASPARAGINE--TRNA LIGASE, MITOCHONDRIAL-RELATED"/>
    <property type="match status" value="1"/>
</dbReference>
<dbReference type="GO" id="GO:0005524">
    <property type="term" value="F:ATP binding"/>
    <property type="evidence" value="ECO:0007669"/>
    <property type="project" value="UniProtKB-KW"/>
</dbReference>
<evidence type="ECO:0000313" key="10">
    <source>
        <dbReference type="EMBL" id="PIZ95141.1"/>
    </source>
</evidence>
<evidence type="ECO:0000256" key="5">
    <source>
        <dbReference type="ARBA" id="ARBA00022840"/>
    </source>
</evidence>
<dbReference type="InterPro" id="IPR004522">
    <property type="entry name" value="Asn-tRNA-ligase"/>
</dbReference>
<dbReference type="InterPro" id="IPR012340">
    <property type="entry name" value="NA-bd_OB-fold"/>
</dbReference>
<dbReference type="EMBL" id="PFPK01000019">
    <property type="protein sequence ID" value="PIZ95141.1"/>
    <property type="molecule type" value="Genomic_DNA"/>
</dbReference>
<dbReference type="NCBIfam" id="TIGR00457">
    <property type="entry name" value="asnS"/>
    <property type="match status" value="1"/>
</dbReference>
<dbReference type="Pfam" id="PF00152">
    <property type="entry name" value="tRNA-synt_2"/>
    <property type="match status" value="1"/>
</dbReference>
<dbReference type="Gene3D" id="2.40.50.140">
    <property type="entry name" value="Nucleic acid-binding proteins"/>
    <property type="match status" value="1"/>
</dbReference>
<evidence type="ECO:0000256" key="1">
    <source>
        <dbReference type="ARBA" id="ARBA00008226"/>
    </source>
</evidence>
<evidence type="ECO:0000256" key="3">
    <source>
        <dbReference type="ARBA" id="ARBA00022598"/>
    </source>
</evidence>
<evidence type="ECO:0000256" key="7">
    <source>
        <dbReference type="ARBA" id="ARBA00023146"/>
    </source>
</evidence>
<accession>A0A2M7V8R5</accession>
<keyword evidence="5" id="KW-0067">ATP-binding</keyword>
<dbReference type="PROSITE" id="PS50862">
    <property type="entry name" value="AA_TRNA_LIGASE_II"/>
    <property type="match status" value="1"/>
</dbReference>
<dbReference type="GO" id="GO:0004816">
    <property type="term" value="F:asparagine-tRNA ligase activity"/>
    <property type="evidence" value="ECO:0007669"/>
    <property type="project" value="UniProtKB-UniRule"/>
</dbReference>
<reference evidence="11" key="1">
    <citation type="submission" date="2017-09" db="EMBL/GenBank/DDBJ databases">
        <title>Depth-based differentiation of microbial function through sediment-hosted aquifers and enrichment of novel symbionts in the deep terrestrial subsurface.</title>
        <authorList>
            <person name="Probst A.J."/>
            <person name="Ladd B."/>
            <person name="Jarett J.K."/>
            <person name="Geller-Mcgrath D.E."/>
            <person name="Sieber C.M.K."/>
            <person name="Emerson J.B."/>
            <person name="Anantharaman K."/>
            <person name="Thomas B.C."/>
            <person name="Malmstrom R."/>
            <person name="Stieglmeier M."/>
            <person name="Klingl A."/>
            <person name="Woyke T."/>
            <person name="Ryan C.M."/>
            <person name="Banfield J.F."/>
        </authorList>
    </citation>
    <scope>NUCLEOTIDE SEQUENCE [LARGE SCALE GENOMIC DNA]</scope>
</reference>
<dbReference type="Proteomes" id="UP000228568">
    <property type="component" value="Unassembled WGS sequence"/>
</dbReference>
<dbReference type="EC" id="6.1.1.22" evidence="2 8"/>